<evidence type="ECO:0000256" key="3">
    <source>
        <dbReference type="ARBA" id="ARBA00022603"/>
    </source>
</evidence>
<evidence type="ECO:0000313" key="9">
    <source>
        <dbReference type="Proteomes" id="UP000742786"/>
    </source>
</evidence>
<comment type="caution">
    <text evidence="6">Lacks conserved residue(s) required for the propagation of feature annotation.</text>
</comment>
<dbReference type="AlphaFoldDB" id="A0A916N1A0"/>
<dbReference type="PIRSF" id="PIRSF000401">
    <property type="entry name" value="RPL11_MTase"/>
    <property type="match status" value="1"/>
</dbReference>
<dbReference type="Pfam" id="PF06325">
    <property type="entry name" value="PrmA"/>
    <property type="match status" value="2"/>
</dbReference>
<dbReference type="InterPro" id="IPR004498">
    <property type="entry name" value="Ribosomal_PrmA_MeTrfase"/>
</dbReference>
<feature type="region of interest" description="Disordered" evidence="7">
    <location>
        <begin position="32"/>
        <end position="52"/>
    </location>
</feature>
<keyword evidence="4 6" id="KW-0808">Transferase</keyword>
<keyword evidence="2 6" id="KW-0963">Cytoplasm</keyword>
<comment type="caution">
    <text evidence="8">The sequence shown here is derived from an EMBL/GenBank/DDBJ whole genome shotgun (WGS) entry which is preliminary data.</text>
</comment>
<dbReference type="GO" id="GO:0005829">
    <property type="term" value="C:cytosol"/>
    <property type="evidence" value="ECO:0007669"/>
    <property type="project" value="TreeGrafter"/>
</dbReference>
<gene>
    <name evidence="6 8" type="primary">prmA</name>
    <name evidence="8" type="ORF">GTOL_12576</name>
</gene>
<dbReference type="PANTHER" id="PTHR43648:SF1">
    <property type="entry name" value="ELECTRON TRANSFER FLAVOPROTEIN BETA SUBUNIT LYSINE METHYLTRANSFERASE"/>
    <property type="match status" value="1"/>
</dbReference>
<dbReference type="SUPFAM" id="SSF53335">
    <property type="entry name" value="S-adenosyl-L-methionine-dependent methyltransferases"/>
    <property type="match status" value="1"/>
</dbReference>
<protein>
    <recommendedName>
        <fullName evidence="6">Ribosomal protein L11 methyltransferase</fullName>
        <shortName evidence="6">L11 Mtase</shortName>
        <ecNumber evidence="6">2.1.1.-</ecNumber>
    </recommendedName>
</protein>
<comment type="subcellular location">
    <subcellularLocation>
        <location evidence="6">Cytoplasm</location>
    </subcellularLocation>
</comment>
<accession>A0A916N1A0</accession>
<evidence type="ECO:0000313" key="8">
    <source>
        <dbReference type="EMBL" id="CAG4884693.1"/>
    </source>
</evidence>
<name>A0A916N1A0_9PROT</name>
<comment type="similarity">
    <text evidence="1 6">Belongs to the methyltransferase superfamily. PrmA family.</text>
</comment>
<dbReference type="GO" id="GO:0016279">
    <property type="term" value="F:protein-lysine N-methyltransferase activity"/>
    <property type="evidence" value="ECO:0007669"/>
    <property type="project" value="TreeGrafter"/>
</dbReference>
<evidence type="ECO:0000256" key="4">
    <source>
        <dbReference type="ARBA" id="ARBA00022679"/>
    </source>
</evidence>
<dbReference type="EC" id="2.1.1.-" evidence="6"/>
<evidence type="ECO:0000256" key="2">
    <source>
        <dbReference type="ARBA" id="ARBA00022490"/>
    </source>
</evidence>
<evidence type="ECO:0000256" key="5">
    <source>
        <dbReference type="ARBA" id="ARBA00022691"/>
    </source>
</evidence>
<sequence>MWVNVSIRTRAELAEALSEALLERGALSVSVEDADAGTERETPQFGEPGSPATPLWANSKIVALFEPAHDLIGIVAAAAHEVGLDDLPDMELEDVAEENWVQLTQAQFEPIKISDRLWIVPSWHMEKFAPQIERSEPASSPPFMGRGTGGRSIDDPPGSSCILQLDPGMAFGTGSHPTTRLCLEWLLNTVKPGDTLLDYGCGSGILAIAGAKLGASQVVGIEIDEQAIAAAQGNAVQNAVMIDLRHSSKALTETFGLVVANILTNPLCVLAPLLAGRVAPGGRLALSGVLESQAQQVIEAYAPYIQLRVGAVREGWCRLEGSKD</sequence>
<keyword evidence="3 6" id="KW-0489">Methyltransferase</keyword>
<comment type="catalytic activity">
    <reaction evidence="6">
        <text>L-lysyl-[protein] + 3 S-adenosyl-L-methionine = N(6),N(6),N(6)-trimethyl-L-lysyl-[protein] + 3 S-adenosyl-L-homocysteine + 3 H(+)</text>
        <dbReference type="Rhea" id="RHEA:54192"/>
        <dbReference type="Rhea" id="RHEA-COMP:9752"/>
        <dbReference type="Rhea" id="RHEA-COMP:13826"/>
        <dbReference type="ChEBI" id="CHEBI:15378"/>
        <dbReference type="ChEBI" id="CHEBI:29969"/>
        <dbReference type="ChEBI" id="CHEBI:57856"/>
        <dbReference type="ChEBI" id="CHEBI:59789"/>
        <dbReference type="ChEBI" id="CHEBI:61961"/>
    </reaction>
</comment>
<dbReference type="CDD" id="cd02440">
    <property type="entry name" value="AdoMet_MTases"/>
    <property type="match status" value="1"/>
</dbReference>
<evidence type="ECO:0000256" key="6">
    <source>
        <dbReference type="HAMAP-Rule" id="MF_00735"/>
    </source>
</evidence>
<keyword evidence="9" id="KW-1185">Reference proteome</keyword>
<keyword evidence="8" id="KW-0689">Ribosomal protein</keyword>
<organism evidence="8 9">
    <name type="scientific">Georgfuchsia toluolica</name>
    <dbReference type="NCBI Taxonomy" id="424218"/>
    <lineage>
        <taxon>Bacteria</taxon>
        <taxon>Pseudomonadati</taxon>
        <taxon>Pseudomonadota</taxon>
        <taxon>Betaproteobacteria</taxon>
        <taxon>Nitrosomonadales</taxon>
        <taxon>Sterolibacteriaceae</taxon>
        <taxon>Georgfuchsia</taxon>
    </lineage>
</organism>
<keyword evidence="8" id="KW-0687">Ribonucleoprotein</keyword>
<dbReference type="InterPro" id="IPR029063">
    <property type="entry name" value="SAM-dependent_MTases_sf"/>
</dbReference>
<reference evidence="8" key="1">
    <citation type="submission" date="2021-04" db="EMBL/GenBank/DDBJ databases">
        <authorList>
            <person name="Hornung B."/>
        </authorList>
    </citation>
    <scope>NUCLEOTIDE SEQUENCE</scope>
    <source>
        <strain evidence="8">G5G6</strain>
    </source>
</reference>
<evidence type="ECO:0000256" key="1">
    <source>
        <dbReference type="ARBA" id="ARBA00009741"/>
    </source>
</evidence>
<comment type="function">
    <text evidence="6">Methylates ribosomal protein L11.</text>
</comment>
<dbReference type="InterPro" id="IPR050078">
    <property type="entry name" value="Ribosomal_L11_MeTrfase_PrmA"/>
</dbReference>
<dbReference type="Proteomes" id="UP000742786">
    <property type="component" value="Unassembled WGS sequence"/>
</dbReference>
<dbReference type="GO" id="GO:0005840">
    <property type="term" value="C:ribosome"/>
    <property type="evidence" value="ECO:0007669"/>
    <property type="project" value="UniProtKB-KW"/>
</dbReference>
<dbReference type="Gene3D" id="3.40.50.150">
    <property type="entry name" value="Vaccinia Virus protein VP39"/>
    <property type="match status" value="1"/>
</dbReference>
<dbReference type="GO" id="GO:0032259">
    <property type="term" value="P:methylation"/>
    <property type="evidence" value="ECO:0007669"/>
    <property type="project" value="UniProtKB-KW"/>
</dbReference>
<dbReference type="PANTHER" id="PTHR43648">
    <property type="entry name" value="ELECTRON TRANSFER FLAVOPROTEIN BETA SUBUNIT LYSINE METHYLTRANSFERASE"/>
    <property type="match status" value="1"/>
</dbReference>
<dbReference type="HAMAP" id="MF_00735">
    <property type="entry name" value="Methyltr_PrmA"/>
    <property type="match status" value="1"/>
</dbReference>
<proteinExistence type="inferred from homology"/>
<keyword evidence="5 6" id="KW-0949">S-adenosyl-L-methionine</keyword>
<evidence type="ECO:0000256" key="7">
    <source>
        <dbReference type="SAM" id="MobiDB-lite"/>
    </source>
</evidence>
<dbReference type="EMBL" id="CAJQUM010000001">
    <property type="protein sequence ID" value="CAG4884693.1"/>
    <property type="molecule type" value="Genomic_DNA"/>
</dbReference>